<evidence type="ECO:0000256" key="2">
    <source>
        <dbReference type="ARBA" id="ARBA00022741"/>
    </source>
</evidence>
<dbReference type="PROSITE" id="PS50011">
    <property type="entry name" value="PROTEIN_KINASE_DOM"/>
    <property type="match status" value="1"/>
</dbReference>
<dbReference type="SUPFAM" id="SSF56112">
    <property type="entry name" value="Protein kinase-like (PK-like)"/>
    <property type="match status" value="1"/>
</dbReference>
<dbReference type="SUPFAM" id="SSF56436">
    <property type="entry name" value="C-type lectin-like"/>
    <property type="match status" value="1"/>
</dbReference>
<dbReference type="InterPro" id="IPR042095">
    <property type="entry name" value="SUMF_sf"/>
</dbReference>
<dbReference type="Gene3D" id="1.10.510.10">
    <property type="entry name" value="Transferase(Phosphotransferase) domain 1"/>
    <property type="match status" value="1"/>
</dbReference>
<feature type="binding site" evidence="5">
    <location>
        <position position="226"/>
    </location>
    <ligand>
        <name>ATP</name>
        <dbReference type="ChEBI" id="CHEBI:30616"/>
    </ligand>
</feature>
<reference evidence="8 9" key="1">
    <citation type="submission" date="2021-04" db="EMBL/GenBank/DDBJ databases">
        <authorList>
            <person name="Huq M.A."/>
        </authorList>
    </citation>
    <scope>NUCLEOTIDE SEQUENCE [LARGE SCALE GENOMIC DNA]</scope>
    <source>
        <strain evidence="8 9">MAH-13</strain>
    </source>
</reference>
<evidence type="ECO:0000313" key="8">
    <source>
        <dbReference type="EMBL" id="MBP1475144.1"/>
    </source>
</evidence>
<accession>A0ABS4DQ07</accession>
<dbReference type="Gene3D" id="3.90.1580.10">
    <property type="entry name" value="paralog of FGE (formylglycine-generating enzyme)"/>
    <property type="match status" value="1"/>
</dbReference>
<dbReference type="InterPro" id="IPR016187">
    <property type="entry name" value="CTDL_fold"/>
</dbReference>
<sequence length="1234" mass="131007">MNTLAELIAAFRNGHLPLPVLLDTLDRRGAVPEDRHHDELALVRRLHDEGELDAEIGRALLDRLMAVQTITAEAVVADDATVVAPAGFVAMEGDATRVAPPVVARGMSEDPGDATVVMPASRPPVVSEPVGGTTVVMPASHGRAPDDAQSTGTQSGTGTGTHSGNSASWERLAGAAGGDHAHVGMLLKGRFLLEREIGRGGMGVVFLARDERKVEARDRDPYVAVKVLNDEFRRHPDSLIALQRESRRSQSLAHDNIVRVYDFDKDGTIVFMTMEYVDGSDMKALIRERAYNGMPLAKARPLIEGMAWALKRAHAAGVVHSDFKPGNVMVTREGVPKVFDFGIARAGKHMGDAVGEQTVFDAGTLGALTPAYASLEMIQGSEPTPSDDIYALGCVAFELLTGKHPFDKVSAEVAMREGRKPPAVPGLTRRQYKALCDAVAFRGEDRLRTAQEFVEGLREVGLRERIGPYLAWGTGALVVLVAGGWGGAHYLHQRKVAQVIARFTPDDAHRYTDEAQAMAALDTLGDEERKRLVLDQGDLIQRFLLSRLDAYWNPAQGRYDYAHAQQLFALRDQLKLYSPELDIRRSAMDQQKNELLNSLDTQLSQRIEAGAIFADQPDNAIETLQKIRAIDPSSSLLKNAELELKYDIAIGNALALHHGDQATAQLKQAIALFPDSARLQRRQAQLEAMSSGTAVAAAPTAATATSLPEARAALAVLIARPEASAEWQRQVAAAMAPLKGDTSPQTRALIDQLAAAIARVADRQTDALHLPQDQALVDFGLSVAPRSAVLKAEHDRLAALDKQQQDRLAQESAAAEVTARIESVKRAAAAGDTAKAQESLARIRTLVPQHPFLASEGPQLLADAYLGQAREAFRKGRYQAATDVLTRAIGLLGQRTDLVKASARYGLAADLVKARGQALSPTELDRLRHQLAQVRHADADALAALEAEMKLRGQLGEGSLAALLDSLKSVSGAPSTPVSPAATPTPAQGNVASPAGRAPATGQPAATAAGKGSPAVIRPAPPTAAAGPTADPCAAPDLVGAGRACFDSIDGTRGPALVVVRAGAKTLAMTRSEITVNEYNRYCAATGKCSAIALDDRSAGSLPVSNISLAQARAYAAWLGGASGHVYRLPTDAEWLAAARAGGGWKQAPDSNCIPPTAGADDGGGAPIAARGRSPNPWGLINLTGNVWEWVDDGAAVRGGSYTSYWSDCTVDSRRPDGGGAQKDVGLRLVREVP</sequence>
<dbReference type="Pfam" id="PF00069">
    <property type="entry name" value="Pkinase"/>
    <property type="match status" value="1"/>
</dbReference>
<keyword evidence="9" id="KW-1185">Reference proteome</keyword>
<dbReference type="EMBL" id="JAGJRS010000022">
    <property type="protein sequence ID" value="MBP1475144.1"/>
    <property type="molecule type" value="Genomic_DNA"/>
</dbReference>
<keyword evidence="2 5" id="KW-0547">Nucleotide-binding</keyword>
<comment type="caution">
    <text evidence="8">The sequence shown here is derived from an EMBL/GenBank/DDBJ whole genome shotgun (WGS) entry which is preliminary data.</text>
</comment>
<dbReference type="CDD" id="cd14014">
    <property type="entry name" value="STKc_PknB_like"/>
    <property type="match status" value="1"/>
</dbReference>
<name>A0ABS4DQ07_9GAMM</name>
<protein>
    <submittedName>
        <fullName evidence="8">Protein kinase</fullName>
    </submittedName>
</protein>
<gene>
    <name evidence="8" type="ORF">J7I44_12595</name>
</gene>
<dbReference type="RefSeq" id="WP_209621306.1">
    <property type="nucleotide sequence ID" value="NZ_JAGJRS010000022.1"/>
</dbReference>
<feature type="domain" description="Protein kinase" evidence="7">
    <location>
        <begin position="191"/>
        <end position="470"/>
    </location>
</feature>
<evidence type="ECO:0000256" key="5">
    <source>
        <dbReference type="PROSITE-ProRule" id="PRU10141"/>
    </source>
</evidence>
<evidence type="ECO:0000259" key="7">
    <source>
        <dbReference type="PROSITE" id="PS50011"/>
    </source>
</evidence>
<evidence type="ECO:0000256" key="4">
    <source>
        <dbReference type="ARBA" id="ARBA00022840"/>
    </source>
</evidence>
<organism evidence="8 9">
    <name type="scientific">Frateuria flava</name>
    <dbReference type="NCBI Taxonomy" id="2821489"/>
    <lineage>
        <taxon>Bacteria</taxon>
        <taxon>Pseudomonadati</taxon>
        <taxon>Pseudomonadota</taxon>
        <taxon>Gammaproteobacteria</taxon>
        <taxon>Lysobacterales</taxon>
        <taxon>Rhodanobacteraceae</taxon>
        <taxon>Frateuria</taxon>
    </lineage>
</organism>
<dbReference type="PROSITE" id="PS00108">
    <property type="entry name" value="PROTEIN_KINASE_ST"/>
    <property type="match status" value="1"/>
</dbReference>
<dbReference type="PANTHER" id="PTHR43289:SF6">
    <property type="entry name" value="SERINE_THREONINE-PROTEIN KINASE NEKL-3"/>
    <property type="match status" value="1"/>
</dbReference>
<feature type="compositionally biased region" description="Low complexity" evidence="6">
    <location>
        <begin position="972"/>
        <end position="987"/>
    </location>
</feature>
<dbReference type="PROSITE" id="PS00107">
    <property type="entry name" value="PROTEIN_KINASE_ATP"/>
    <property type="match status" value="1"/>
</dbReference>
<dbReference type="InterPro" id="IPR008271">
    <property type="entry name" value="Ser/Thr_kinase_AS"/>
</dbReference>
<dbReference type="InterPro" id="IPR011009">
    <property type="entry name" value="Kinase-like_dom_sf"/>
</dbReference>
<evidence type="ECO:0000256" key="3">
    <source>
        <dbReference type="ARBA" id="ARBA00022777"/>
    </source>
</evidence>
<dbReference type="InterPro" id="IPR000719">
    <property type="entry name" value="Prot_kinase_dom"/>
</dbReference>
<dbReference type="GO" id="GO:0016301">
    <property type="term" value="F:kinase activity"/>
    <property type="evidence" value="ECO:0007669"/>
    <property type="project" value="UniProtKB-KW"/>
</dbReference>
<dbReference type="Pfam" id="PF03781">
    <property type="entry name" value="FGE-sulfatase"/>
    <property type="match status" value="1"/>
</dbReference>
<proteinExistence type="predicted"/>
<keyword evidence="4 5" id="KW-0067">ATP-binding</keyword>
<keyword evidence="3 8" id="KW-0418">Kinase</keyword>
<feature type="region of interest" description="Disordered" evidence="6">
    <location>
        <begin position="972"/>
        <end position="1030"/>
    </location>
</feature>
<evidence type="ECO:0000256" key="1">
    <source>
        <dbReference type="ARBA" id="ARBA00022679"/>
    </source>
</evidence>
<dbReference type="Proteomes" id="UP000823790">
    <property type="component" value="Unassembled WGS sequence"/>
</dbReference>
<dbReference type="PANTHER" id="PTHR43289">
    <property type="entry name" value="MITOGEN-ACTIVATED PROTEIN KINASE KINASE KINASE 20-RELATED"/>
    <property type="match status" value="1"/>
</dbReference>
<keyword evidence="1" id="KW-0808">Transferase</keyword>
<dbReference type="Gene3D" id="3.30.200.20">
    <property type="entry name" value="Phosphorylase Kinase, domain 1"/>
    <property type="match status" value="1"/>
</dbReference>
<feature type="region of interest" description="Disordered" evidence="6">
    <location>
        <begin position="137"/>
        <end position="167"/>
    </location>
</feature>
<evidence type="ECO:0000256" key="6">
    <source>
        <dbReference type="SAM" id="MobiDB-lite"/>
    </source>
</evidence>
<dbReference type="InterPro" id="IPR005532">
    <property type="entry name" value="SUMF_dom"/>
</dbReference>
<evidence type="ECO:0000313" key="9">
    <source>
        <dbReference type="Proteomes" id="UP000823790"/>
    </source>
</evidence>
<dbReference type="InterPro" id="IPR017441">
    <property type="entry name" value="Protein_kinase_ATP_BS"/>
</dbReference>
<feature type="compositionally biased region" description="Low complexity" evidence="6">
    <location>
        <begin position="994"/>
        <end position="1010"/>
    </location>
</feature>